<dbReference type="GO" id="GO:0005576">
    <property type="term" value="C:extracellular region"/>
    <property type="evidence" value="ECO:0007669"/>
    <property type="project" value="TreeGrafter"/>
</dbReference>
<dbReference type="Gene3D" id="3.90.730.10">
    <property type="entry name" value="Ribonuclease T2-like"/>
    <property type="match status" value="1"/>
</dbReference>
<evidence type="ECO:0000313" key="3">
    <source>
        <dbReference type="EMBL" id="KAK1257910.1"/>
    </source>
</evidence>
<dbReference type="Pfam" id="PF00445">
    <property type="entry name" value="Ribonuclease_T2"/>
    <property type="match status" value="1"/>
</dbReference>
<protein>
    <submittedName>
        <fullName evidence="3">Ribonuclease S-4</fullName>
    </submittedName>
</protein>
<evidence type="ECO:0000313" key="4">
    <source>
        <dbReference type="Proteomes" id="UP001179952"/>
    </source>
</evidence>
<reference evidence="3" key="2">
    <citation type="submission" date="2023-06" db="EMBL/GenBank/DDBJ databases">
        <authorList>
            <person name="Ma L."/>
            <person name="Liu K.-W."/>
            <person name="Li Z."/>
            <person name="Hsiao Y.-Y."/>
            <person name="Qi Y."/>
            <person name="Fu T."/>
            <person name="Tang G."/>
            <person name="Zhang D."/>
            <person name="Sun W.-H."/>
            <person name="Liu D.-K."/>
            <person name="Li Y."/>
            <person name="Chen G.-Z."/>
            <person name="Liu X.-D."/>
            <person name="Liao X.-Y."/>
            <person name="Jiang Y.-T."/>
            <person name="Yu X."/>
            <person name="Hao Y."/>
            <person name="Huang J."/>
            <person name="Zhao X.-W."/>
            <person name="Ke S."/>
            <person name="Chen Y.-Y."/>
            <person name="Wu W.-L."/>
            <person name="Hsu J.-L."/>
            <person name="Lin Y.-F."/>
            <person name="Huang M.-D."/>
            <person name="Li C.-Y."/>
            <person name="Huang L."/>
            <person name="Wang Z.-W."/>
            <person name="Zhao X."/>
            <person name="Zhong W.-Y."/>
            <person name="Peng D.-H."/>
            <person name="Ahmad S."/>
            <person name="Lan S."/>
            <person name="Zhang J.-S."/>
            <person name="Tsai W.-C."/>
            <person name="Van De Peer Y."/>
            <person name="Liu Z.-J."/>
        </authorList>
    </citation>
    <scope>NUCLEOTIDE SEQUENCE</scope>
    <source>
        <strain evidence="3">SCP</strain>
        <tissue evidence="3">Leaves</tissue>
    </source>
</reference>
<dbReference type="GO" id="GO:0003723">
    <property type="term" value="F:RNA binding"/>
    <property type="evidence" value="ECO:0007669"/>
    <property type="project" value="InterPro"/>
</dbReference>
<name>A0AAV9A254_ACOGR</name>
<keyword evidence="4" id="KW-1185">Reference proteome</keyword>
<gene>
    <name evidence="3" type="ORF">QJS04_geneDACA017385</name>
</gene>
<dbReference type="GO" id="GO:0033897">
    <property type="term" value="F:ribonuclease T2 activity"/>
    <property type="evidence" value="ECO:0007669"/>
    <property type="project" value="InterPro"/>
</dbReference>
<sequence length="210" mass="23520">MMLHDAVVRRVLQAVKQQLLLPGDRKAGARLLHQWFLPASNDGTLLSQCNKIPFHIKELVDMKERLISYWPSIKCPSKGGRFMWKNTWDTCGVCSGLGEHDYFKKALELRAKIDLLPILNNNGIISTDYADYGLLEVEKAINSDTLLEPTQAFVAPRTPGTIRSSTKYTCALTRMRLGSSRALHCQTLCVPLASSSVPSLMTCSKRMPRL</sequence>
<accession>A0AAV9A254</accession>
<organism evidence="3 4">
    <name type="scientific">Acorus gramineus</name>
    <name type="common">Dwarf sweet flag</name>
    <dbReference type="NCBI Taxonomy" id="55184"/>
    <lineage>
        <taxon>Eukaryota</taxon>
        <taxon>Viridiplantae</taxon>
        <taxon>Streptophyta</taxon>
        <taxon>Embryophyta</taxon>
        <taxon>Tracheophyta</taxon>
        <taxon>Spermatophyta</taxon>
        <taxon>Magnoliopsida</taxon>
        <taxon>Liliopsida</taxon>
        <taxon>Acoraceae</taxon>
        <taxon>Acorus</taxon>
    </lineage>
</organism>
<dbReference type="InterPro" id="IPR001568">
    <property type="entry name" value="RNase_T2-like"/>
</dbReference>
<dbReference type="SUPFAM" id="SSF55895">
    <property type="entry name" value="Ribonuclease Rh-like"/>
    <property type="match status" value="1"/>
</dbReference>
<dbReference type="PANTHER" id="PTHR11240">
    <property type="entry name" value="RIBONUCLEASE T2"/>
    <property type="match status" value="1"/>
</dbReference>
<comment type="similarity">
    <text evidence="1 2">Belongs to the RNase T2 family.</text>
</comment>
<dbReference type="InterPro" id="IPR036430">
    <property type="entry name" value="RNase_T2-like_sf"/>
</dbReference>
<dbReference type="Proteomes" id="UP001179952">
    <property type="component" value="Unassembled WGS sequence"/>
</dbReference>
<dbReference type="PANTHER" id="PTHR11240:SF57">
    <property type="entry name" value="OS09G0538000 PROTEIN"/>
    <property type="match status" value="1"/>
</dbReference>
<proteinExistence type="inferred from homology"/>
<dbReference type="EMBL" id="JAUJYN010000031">
    <property type="protein sequence ID" value="KAK1257910.1"/>
    <property type="molecule type" value="Genomic_DNA"/>
</dbReference>
<evidence type="ECO:0000256" key="2">
    <source>
        <dbReference type="RuleBase" id="RU004328"/>
    </source>
</evidence>
<dbReference type="AlphaFoldDB" id="A0AAV9A254"/>
<reference evidence="3" key="1">
    <citation type="journal article" date="2023" name="Nat. Commun.">
        <title>Diploid and tetraploid genomes of Acorus and the evolution of monocots.</title>
        <authorList>
            <person name="Ma L."/>
            <person name="Liu K.W."/>
            <person name="Li Z."/>
            <person name="Hsiao Y.Y."/>
            <person name="Qi Y."/>
            <person name="Fu T."/>
            <person name="Tang G.D."/>
            <person name="Zhang D."/>
            <person name="Sun W.H."/>
            <person name="Liu D.K."/>
            <person name="Li Y."/>
            <person name="Chen G.Z."/>
            <person name="Liu X.D."/>
            <person name="Liao X.Y."/>
            <person name="Jiang Y.T."/>
            <person name="Yu X."/>
            <person name="Hao Y."/>
            <person name="Huang J."/>
            <person name="Zhao X.W."/>
            <person name="Ke S."/>
            <person name="Chen Y.Y."/>
            <person name="Wu W.L."/>
            <person name="Hsu J.L."/>
            <person name="Lin Y.F."/>
            <person name="Huang M.D."/>
            <person name="Li C.Y."/>
            <person name="Huang L."/>
            <person name="Wang Z.W."/>
            <person name="Zhao X."/>
            <person name="Zhong W.Y."/>
            <person name="Peng D.H."/>
            <person name="Ahmad S."/>
            <person name="Lan S."/>
            <person name="Zhang J.S."/>
            <person name="Tsai W.C."/>
            <person name="Van de Peer Y."/>
            <person name="Liu Z.J."/>
        </authorList>
    </citation>
    <scope>NUCLEOTIDE SEQUENCE</scope>
    <source>
        <strain evidence="3">SCP</strain>
    </source>
</reference>
<dbReference type="GO" id="GO:0006401">
    <property type="term" value="P:RNA catabolic process"/>
    <property type="evidence" value="ECO:0007669"/>
    <property type="project" value="TreeGrafter"/>
</dbReference>
<comment type="caution">
    <text evidence="3">The sequence shown here is derived from an EMBL/GenBank/DDBJ whole genome shotgun (WGS) entry which is preliminary data.</text>
</comment>
<evidence type="ECO:0000256" key="1">
    <source>
        <dbReference type="ARBA" id="ARBA00007469"/>
    </source>
</evidence>